<dbReference type="Gene3D" id="2.160.10.10">
    <property type="entry name" value="Hexapeptide repeat proteins"/>
    <property type="match status" value="1"/>
</dbReference>
<protein>
    <recommendedName>
        <fullName evidence="7">UDP-3-O-[3-hydroxymyristoyl] glucosamine N-acyltransferase non-repeat region domain-containing protein</fullName>
    </recommendedName>
</protein>
<dbReference type="Pfam" id="PF00132">
    <property type="entry name" value="Hexapep"/>
    <property type="match status" value="2"/>
</dbReference>
<sequence>MRLTVTQLAQRIGAELVGDGSAALIAVGAVEAAGESTITFITDAKHIPKLEKSCAGAVIVAGRIEGLAKPQLIVKNVDAALIEALSIFAPKLKAIAEGVDRTAKIGQDVKIAKAVAIGPGVVIDDGVEVGKNTVIGGGCKIGQNSKLGKNCRLDSNVVVYHNCTIGNNVVIQANTTIGSTGFGYSLIEGSYRLVPHNGGVVIEDFVDIGANCCVDRAKFGNTVIGAGTKIDNLVQIAHNVVIGKCCLIAGQ</sequence>
<reference evidence="8" key="1">
    <citation type="journal article" date="2014" name="Front. Microbiol.">
        <title>High frequency of phylogenetically diverse reductive dehalogenase-homologous genes in deep subseafloor sedimentary metagenomes.</title>
        <authorList>
            <person name="Kawai M."/>
            <person name="Futagami T."/>
            <person name="Toyoda A."/>
            <person name="Takaki Y."/>
            <person name="Nishi S."/>
            <person name="Hori S."/>
            <person name="Arai W."/>
            <person name="Tsubouchi T."/>
            <person name="Morono Y."/>
            <person name="Uchiyama I."/>
            <person name="Ito T."/>
            <person name="Fujiyama A."/>
            <person name="Inagaki F."/>
            <person name="Takami H."/>
        </authorList>
    </citation>
    <scope>NUCLEOTIDE SEQUENCE</scope>
    <source>
        <strain evidence="8">Expedition CK06-06</strain>
    </source>
</reference>
<dbReference type="AlphaFoldDB" id="X0TF19"/>
<evidence type="ECO:0000256" key="5">
    <source>
        <dbReference type="ARBA" id="ARBA00023098"/>
    </source>
</evidence>
<evidence type="ECO:0000259" key="7">
    <source>
        <dbReference type="Pfam" id="PF04613"/>
    </source>
</evidence>
<dbReference type="GO" id="GO:0016020">
    <property type="term" value="C:membrane"/>
    <property type="evidence" value="ECO:0007669"/>
    <property type="project" value="GOC"/>
</dbReference>
<organism evidence="8">
    <name type="scientific">marine sediment metagenome</name>
    <dbReference type="NCBI Taxonomy" id="412755"/>
    <lineage>
        <taxon>unclassified sequences</taxon>
        <taxon>metagenomes</taxon>
        <taxon>ecological metagenomes</taxon>
    </lineage>
</organism>
<proteinExistence type="predicted"/>
<dbReference type="SUPFAM" id="SSF51161">
    <property type="entry name" value="Trimeric LpxA-like enzymes"/>
    <property type="match status" value="1"/>
</dbReference>
<keyword evidence="1" id="KW-0444">Lipid biosynthesis</keyword>
<dbReference type="Pfam" id="PF04613">
    <property type="entry name" value="LpxD"/>
    <property type="match status" value="1"/>
</dbReference>
<comment type="caution">
    <text evidence="8">The sequence shown here is derived from an EMBL/GenBank/DDBJ whole genome shotgun (WGS) entry which is preliminary data.</text>
</comment>
<keyword evidence="6" id="KW-0012">Acyltransferase</keyword>
<dbReference type="NCBIfam" id="NF002060">
    <property type="entry name" value="PRK00892.1"/>
    <property type="match status" value="1"/>
</dbReference>
<dbReference type="InterPro" id="IPR007691">
    <property type="entry name" value="LpxD"/>
</dbReference>
<keyword evidence="4" id="KW-0677">Repeat</keyword>
<dbReference type="InterPro" id="IPR001451">
    <property type="entry name" value="Hexapep"/>
</dbReference>
<gene>
    <name evidence="8" type="ORF">S01H1_10827</name>
</gene>
<keyword evidence="3" id="KW-0808">Transferase</keyword>
<dbReference type="Gene3D" id="3.40.1390.10">
    <property type="entry name" value="MurE/MurF, N-terminal domain"/>
    <property type="match status" value="1"/>
</dbReference>
<accession>X0TF19</accession>
<evidence type="ECO:0000256" key="1">
    <source>
        <dbReference type="ARBA" id="ARBA00022516"/>
    </source>
</evidence>
<dbReference type="PANTHER" id="PTHR43378:SF2">
    <property type="entry name" value="UDP-3-O-ACYLGLUCOSAMINE N-ACYLTRANSFERASE 1, MITOCHONDRIAL-RELATED"/>
    <property type="match status" value="1"/>
</dbReference>
<keyword evidence="5" id="KW-0443">Lipid metabolism</keyword>
<dbReference type="InterPro" id="IPR020573">
    <property type="entry name" value="UDP_GlcNAc_AcTrfase_non-rep"/>
</dbReference>
<dbReference type="GO" id="GO:0016410">
    <property type="term" value="F:N-acyltransferase activity"/>
    <property type="evidence" value="ECO:0007669"/>
    <property type="project" value="InterPro"/>
</dbReference>
<dbReference type="InterPro" id="IPR011004">
    <property type="entry name" value="Trimer_LpxA-like_sf"/>
</dbReference>
<feature type="non-terminal residue" evidence="8">
    <location>
        <position position="251"/>
    </location>
</feature>
<evidence type="ECO:0000256" key="6">
    <source>
        <dbReference type="ARBA" id="ARBA00023315"/>
    </source>
</evidence>
<dbReference type="PANTHER" id="PTHR43378">
    <property type="entry name" value="UDP-3-O-ACYLGLUCOSAMINE N-ACYLTRANSFERASE"/>
    <property type="match status" value="1"/>
</dbReference>
<feature type="domain" description="UDP-3-O-[3-hydroxymyristoyl] glucosamine N-acyltransferase non-repeat region" evidence="7">
    <location>
        <begin position="27"/>
        <end position="85"/>
    </location>
</feature>
<dbReference type="GO" id="GO:0009245">
    <property type="term" value="P:lipid A biosynthetic process"/>
    <property type="evidence" value="ECO:0007669"/>
    <property type="project" value="UniProtKB-KW"/>
</dbReference>
<evidence type="ECO:0000256" key="2">
    <source>
        <dbReference type="ARBA" id="ARBA00022556"/>
    </source>
</evidence>
<dbReference type="CDD" id="cd03352">
    <property type="entry name" value="LbH_LpxD"/>
    <property type="match status" value="1"/>
</dbReference>
<evidence type="ECO:0000256" key="4">
    <source>
        <dbReference type="ARBA" id="ARBA00022737"/>
    </source>
</evidence>
<dbReference type="EMBL" id="BARS01005520">
    <property type="protein sequence ID" value="GAF74650.1"/>
    <property type="molecule type" value="Genomic_DNA"/>
</dbReference>
<keyword evidence="2" id="KW-0441">Lipid A biosynthesis</keyword>
<name>X0TF19_9ZZZZ</name>
<evidence type="ECO:0000256" key="3">
    <source>
        <dbReference type="ARBA" id="ARBA00022679"/>
    </source>
</evidence>
<evidence type="ECO:0000313" key="8">
    <source>
        <dbReference type="EMBL" id="GAF74650.1"/>
    </source>
</evidence>